<gene>
    <name evidence="1" type="ORF">CYNAS_LOCUS22046</name>
</gene>
<accession>A0AA36HGA0</accession>
<sequence length="309" mass="36143">MPRMNHDDRQGVLRHGFDFSYKEGGGCTRKEIMTKTKKRDLIQESYPELYYPDSVYTASTKVFLRFVEHLNAEHVFIYLYTDLVEGFESVLKNLPLKHLITCSSLAIKSCRFSFLKLLFPFVNRGCGLRIYPFKTRDDEEEAIDSAIFDSELVKTAPFLMICIECLISDEQLLCLKAYWIYIPFARSISEEGLIRLIMQWVEGKRRLNRIYLGNVLALTEDMIYKLRRFKLIPESELIKTPFFTDFMETHFRSGFRVGIRNKAGNLILVNVSEDSFEIEDPYSDYDLPFSDCCIECIIEDDDDDDDDDD</sequence>
<dbReference type="Proteomes" id="UP001176961">
    <property type="component" value="Unassembled WGS sequence"/>
</dbReference>
<proteinExistence type="predicted"/>
<name>A0AA36HGA0_CYLNA</name>
<dbReference type="EMBL" id="CATQJL010000326">
    <property type="protein sequence ID" value="CAJ0610063.1"/>
    <property type="molecule type" value="Genomic_DNA"/>
</dbReference>
<comment type="caution">
    <text evidence="1">The sequence shown here is derived from an EMBL/GenBank/DDBJ whole genome shotgun (WGS) entry which is preliminary data.</text>
</comment>
<evidence type="ECO:0000313" key="2">
    <source>
        <dbReference type="Proteomes" id="UP001176961"/>
    </source>
</evidence>
<reference evidence="1" key="1">
    <citation type="submission" date="2023-07" db="EMBL/GenBank/DDBJ databases">
        <authorList>
            <consortium name="CYATHOMIX"/>
        </authorList>
    </citation>
    <scope>NUCLEOTIDE SEQUENCE</scope>
    <source>
        <strain evidence="1">N/A</strain>
    </source>
</reference>
<organism evidence="1 2">
    <name type="scientific">Cylicocyclus nassatus</name>
    <name type="common">Nematode worm</name>
    <dbReference type="NCBI Taxonomy" id="53992"/>
    <lineage>
        <taxon>Eukaryota</taxon>
        <taxon>Metazoa</taxon>
        <taxon>Ecdysozoa</taxon>
        <taxon>Nematoda</taxon>
        <taxon>Chromadorea</taxon>
        <taxon>Rhabditida</taxon>
        <taxon>Rhabditina</taxon>
        <taxon>Rhabditomorpha</taxon>
        <taxon>Strongyloidea</taxon>
        <taxon>Strongylidae</taxon>
        <taxon>Cylicocyclus</taxon>
    </lineage>
</organism>
<keyword evidence="2" id="KW-1185">Reference proteome</keyword>
<dbReference type="AlphaFoldDB" id="A0AA36HGA0"/>
<evidence type="ECO:0000313" key="1">
    <source>
        <dbReference type="EMBL" id="CAJ0610063.1"/>
    </source>
</evidence>
<protein>
    <submittedName>
        <fullName evidence="1">Uncharacterized protein</fullName>
    </submittedName>
</protein>